<dbReference type="GO" id="GO:0005840">
    <property type="term" value="C:ribosome"/>
    <property type="evidence" value="ECO:0007669"/>
    <property type="project" value="UniProtKB-KW"/>
</dbReference>
<protein>
    <recommendedName>
        <fullName evidence="6 8">Small ribosomal subunit protein uS8</fullName>
    </recommendedName>
</protein>
<comment type="caution">
    <text evidence="10">The sequence shown here is derived from an EMBL/GenBank/DDBJ whole genome shotgun (WGS) entry which is preliminary data.</text>
</comment>
<evidence type="ECO:0000256" key="3">
    <source>
        <dbReference type="ARBA" id="ARBA00022884"/>
    </source>
</evidence>
<dbReference type="GO" id="GO:0019843">
    <property type="term" value="F:rRNA binding"/>
    <property type="evidence" value="ECO:0007669"/>
    <property type="project" value="UniProtKB-UniRule"/>
</dbReference>
<dbReference type="GO" id="GO:0006412">
    <property type="term" value="P:translation"/>
    <property type="evidence" value="ECO:0007669"/>
    <property type="project" value="UniProtKB-UniRule"/>
</dbReference>
<organism evidence="10 11">
    <name type="scientific">Eisenbergiella tayi</name>
    <dbReference type="NCBI Taxonomy" id="1432052"/>
    <lineage>
        <taxon>Bacteria</taxon>
        <taxon>Bacillati</taxon>
        <taxon>Bacillota</taxon>
        <taxon>Clostridia</taxon>
        <taxon>Lachnospirales</taxon>
        <taxon>Lachnospiraceae</taxon>
        <taxon>Eisenbergiella</taxon>
    </lineage>
</organism>
<evidence type="ECO:0000313" key="11">
    <source>
        <dbReference type="Proteomes" id="UP000094067"/>
    </source>
</evidence>
<dbReference type="FunFam" id="3.30.1490.10:FF:000001">
    <property type="entry name" value="30S ribosomal protein S8"/>
    <property type="match status" value="1"/>
</dbReference>
<dbReference type="NCBIfam" id="NF001109">
    <property type="entry name" value="PRK00136.1"/>
    <property type="match status" value="1"/>
</dbReference>
<name>A0A1E3AL79_9FIRM</name>
<comment type="similarity">
    <text evidence="1 8 9">Belongs to the universal ribosomal protein uS8 family.</text>
</comment>
<sequence>MTMSDPIADMLTRIRNANTAKHDTVDVPSSKMKLAIAQILLDEGYIKKYDILDDGAFKTIHITLKYGEDKNHKIITGLKRISKPGLRVYAGKEELPKVLGGLGIAIISSNQGVITDKKARELQVGGEVLAFVW</sequence>
<evidence type="ECO:0000256" key="8">
    <source>
        <dbReference type="HAMAP-Rule" id="MF_01302"/>
    </source>
</evidence>
<gene>
    <name evidence="8 10" type="primary">rpsH</name>
    <name evidence="10" type="ORF">BEI61_00505</name>
</gene>
<dbReference type="GO" id="GO:0005737">
    <property type="term" value="C:cytoplasm"/>
    <property type="evidence" value="ECO:0007669"/>
    <property type="project" value="UniProtKB-ARBA"/>
</dbReference>
<proteinExistence type="inferred from homology"/>
<dbReference type="FunFam" id="3.30.1370.30:FF:000002">
    <property type="entry name" value="30S ribosomal protein S8"/>
    <property type="match status" value="1"/>
</dbReference>
<evidence type="ECO:0000313" key="10">
    <source>
        <dbReference type="EMBL" id="ODM08876.1"/>
    </source>
</evidence>
<dbReference type="EMBL" id="MCGH01000001">
    <property type="protein sequence ID" value="ODM08876.1"/>
    <property type="molecule type" value="Genomic_DNA"/>
</dbReference>
<dbReference type="PANTHER" id="PTHR11758">
    <property type="entry name" value="40S RIBOSOMAL PROTEIN S15A"/>
    <property type="match status" value="1"/>
</dbReference>
<dbReference type="Proteomes" id="UP000094067">
    <property type="component" value="Unassembled WGS sequence"/>
</dbReference>
<dbReference type="Pfam" id="PF00410">
    <property type="entry name" value="Ribosomal_S8"/>
    <property type="match status" value="1"/>
</dbReference>
<keyword evidence="5 8" id="KW-0687">Ribonucleoprotein</keyword>
<dbReference type="SUPFAM" id="SSF56047">
    <property type="entry name" value="Ribosomal protein S8"/>
    <property type="match status" value="1"/>
</dbReference>
<dbReference type="PROSITE" id="PS00053">
    <property type="entry name" value="RIBOSOMAL_S8"/>
    <property type="match status" value="1"/>
</dbReference>
<dbReference type="GO" id="GO:1990904">
    <property type="term" value="C:ribonucleoprotein complex"/>
    <property type="evidence" value="ECO:0007669"/>
    <property type="project" value="UniProtKB-KW"/>
</dbReference>
<evidence type="ECO:0000256" key="2">
    <source>
        <dbReference type="ARBA" id="ARBA00022730"/>
    </source>
</evidence>
<evidence type="ECO:0000256" key="5">
    <source>
        <dbReference type="ARBA" id="ARBA00023274"/>
    </source>
</evidence>
<dbReference type="InterPro" id="IPR035987">
    <property type="entry name" value="Ribosomal_uS8_sf"/>
</dbReference>
<dbReference type="PATRIC" id="fig|1432052.4.peg.567"/>
<dbReference type="GO" id="GO:0003735">
    <property type="term" value="F:structural constituent of ribosome"/>
    <property type="evidence" value="ECO:0007669"/>
    <property type="project" value="InterPro"/>
</dbReference>
<evidence type="ECO:0000256" key="6">
    <source>
        <dbReference type="ARBA" id="ARBA00035258"/>
    </source>
</evidence>
<dbReference type="AlphaFoldDB" id="A0A1E3AL79"/>
<dbReference type="Gene3D" id="3.30.1490.10">
    <property type="match status" value="1"/>
</dbReference>
<evidence type="ECO:0000256" key="7">
    <source>
        <dbReference type="ARBA" id="ARBA00046740"/>
    </source>
</evidence>
<keyword evidence="2 8" id="KW-0699">rRNA-binding</keyword>
<evidence type="ECO:0000256" key="4">
    <source>
        <dbReference type="ARBA" id="ARBA00022980"/>
    </source>
</evidence>
<dbReference type="HAMAP" id="MF_01302_B">
    <property type="entry name" value="Ribosomal_uS8_B"/>
    <property type="match status" value="1"/>
</dbReference>
<keyword evidence="3 8" id="KW-0694">RNA-binding</keyword>
<comment type="function">
    <text evidence="8">One of the primary rRNA binding proteins, it binds directly to 16S rRNA central domain where it helps coordinate assembly of the platform of the 30S subunit.</text>
</comment>
<dbReference type="RefSeq" id="WP_009256126.1">
    <property type="nucleotide sequence ID" value="NZ_CABMHK010000037.1"/>
</dbReference>
<reference evidence="10 11" key="1">
    <citation type="submission" date="2016-07" db="EMBL/GenBank/DDBJ databases">
        <title>Characterization of isolates of Eisenbergiella tayi derived from blood cultures, using whole genome sequencing.</title>
        <authorList>
            <person name="Burdz T."/>
            <person name="Wiebe D."/>
            <person name="Huynh C."/>
            <person name="Bernard K."/>
        </authorList>
    </citation>
    <scope>NUCLEOTIDE SEQUENCE [LARGE SCALE GENOMIC DNA]</scope>
    <source>
        <strain evidence="10 11">NML 110608</strain>
    </source>
</reference>
<evidence type="ECO:0000256" key="1">
    <source>
        <dbReference type="ARBA" id="ARBA00006471"/>
    </source>
</evidence>
<dbReference type="Gene3D" id="3.30.1370.30">
    <property type="match status" value="1"/>
</dbReference>
<dbReference type="InterPro" id="IPR000630">
    <property type="entry name" value="Ribosomal_uS8"/>
</dbReference>
<accession>A0A1E3AL79</accession>
<evidence type="ECO:0000256" key="9">
    <source>
        <dbReference type="RuleBase" id="RU003660"/>
    </source>
</evidence>
<dbReference type="InterPro" id="IPR047863">
    <property type="entry name" value="Ribosomal_uS8_CS"/>
</dbReference>
<keyword evidence="4 8" id="KW-0689">Ribosomal protein</keyword>
<comment type="subunit">
    <text evidence="7 8">Part of the 30S ribosomal subunit. Contacts proteins S5 and S12.</text>
</comment>